<dbReference type="HOGENOM" id="CLU_3392411_0_0_1"/>
<dbReference type="Proteomes" id="UP000030676">
    <property type="component" value="Unassembled WGS sequence"/>
</dbReference>
<accession>X0H9A7</accession>
<reference evidence="1" key="2">
    <citation type="submission" date="2012-05" db="EMBL/GenBank/DDBJ databases">
        <title>The Genome Annotation of Fusarium oxysporum PHW808.</title>
        <authorList>
            <consortium name="The Broad Institute Genomics Platform"/>
            <person name="Ma L.-J."/>
            <person name="Corby-Kistler H."/>
            <person name="Broz K."/>
            <person name="Gale L.R."/>
            <person name="Jonkers W."/>
            <person name="O'Donnell K."/>
            <person name="Ploetz R."/>
            <person name="Steinberg C."/>
            <person name="Schwartz D.C."/>
            <person name="VanEtten H."/>
            <person name="Zhou S."/>
            <person name="Young S.K."/>
            <person name="Zeng Q."/>
            <person name="Gargeya S."/>
            <person name="Fitzgerald M."/>
            <person name="Abouelleil A."/>
            <person name="Alvarado L."/>
            <person name="Chapman S.B."/>
            <person name="Gainer-Dewar J."/>
            <person name="Goldberg J."/>
            <person name="Griggs A."/>
            <person name="Gujja S."/>
            <person name="Hansen M."/>
            <person name="Howarth C."/>
            <person name="Imamovic A."/>
            <person name="Ireland A."/>
            <person name="Larimer J."/>
            <person name="McCowan C."/>
            <person name="Murphy C."/>
            <person name="Pearson M."/>
            <person name="Poon T.W."/>
            <person name="Priest M."/>
            <person name="Roberts A."/>
            <person name="Saif S."/>
            <person name="Shea T."/>
            <person name="Sykes S."/>
            <person name="Wortman J."/>
            <person name="Nusbaum C."/>
            <person name="Birren B."/>
        </authorList>
    </citation>
    <scope>NUCLEOTIDE SEQUENCE</scope>
    <source>
        <strain evidence="1">54008</strain>
    </source>
</reference>
<protein>
    <submittedName>
        <fullName evidence="1">Uncharacterized protein</fullName>
    </submittedName>
</protein>
<organism evidence="1">
    <name type="scientific">Fusarium oxysporum f. sp. conglutinans race 2 54008</name>
    <dbReference type="NCBI Taxonomy" id="1089457"/>
    <lineage>
        <taxon>Eukaryota</taxon>
        <taxon>Fungi</taxon>
        <taxon>Dikarya</taxon>
        <taxon>Ascomycota</taxon>
        <taxon>Pezizomycotina</taxon>
        <taxon>Sordariomycetes</taxon>
        <taxon>Hypocreomycetidae</taxon>
        <taxon>Hypocreales</taxon>
        <taxon>Nectriaceae</taxon>
        <taxon>Fusarium</taxon>
        <taxon>Fusarium oxysporum species complex</taxon>
    </lineage>
</organism>
<proteinExistence type="predicted"/>
<reference evidence="1" key="1">
    <citation type="submission" date="2011-11" db="EMBL/GenBank/DDBJ databases">
        <title>The Genome Sequence of Fusarium oxysporum PHW808.</title>
        <authorList>
            <consortium name="The Broad Institute Genome Sequencing Platform"/>
            <person name="Ma L.-J."/>
            <person name="Gale L.R."/>
            <person name="Schwartz D.C."/>
            <person name="Zhou S."/>
            <person name="Corby-Kistler H."/>
            <person name="Young S.K."/>
            <person name="Zeng Q."/>
            <person name="Gargeya S."/>
            <person name="Fitzgerald M."/>
            <person name="Haas B."/>
            <person name="Abouelleil A."/>
            <person name="Alvarado L."/>
            <person name="Arachchi H.M."/>
            <person name="Berlin A."/>
            <person name="Brown A."/>
            <person name="Chapman S.B."/>
            <person name="Chen Z."/>
            <person name="Dunbar C."/>
            <person name="Freedman E."/>
            <person name="Gearin G."/>
            <person name="Goldberg J."/>
            <person name="Griggs A."/>
            <person name="Gujja S."/>
            <person name="Heiman D."/>
            <person name="Howarth C."/>
            <person name="Larson L."/>
            <person name="Lui A."/>
            <person name="MacDonald P.J.P."/>
            <person name="Montmayeur A."/>
            <person name="Murphy C."/>
            <person name="Neiman D."/>
            <person name="Pearson M."/>
            <person name="Priest M."/>
            <person name="Roberts A."/>
            <person name="Saif S."/>
            <person name="Shea T."/>
            <person name="Shenoy N."/>
            <person name="Sisk P."/>
            <person name="Stolte C."/>
            <person name="Sykes S."/>
            <person name="Wortman J."/>
            <person name="Nusbaum C."/>
            <person name="Birren B."/>
        </authorList>
    </citation>
    <scope>NUCLEOTIDE SEQUENCE [LARGE SCALE GENOMIC DNA]</scope>
    <source>
        <strain evidence="1">54008</strain>
    </source>
</reference>
<gene>
    <name evidence="1" type="ORF">FOPG_15407</name>
</gene>
<name>X0H9A7_FUSOX</name>
<dbReference type="AlphaFoldDB" id="X0H9A7"/>
<sequence>MKKARTLDVQVESPVQGVMTREDCEGNGRFVR</sequence>
<evidence type="ECO:0000313" key="1">
    <source>
        <dbReference type="EMBL" id="EXL68546.1"/>
    </source>
</evidence>
<dbReference type="EMBL" id="JH658929">
    <property type="protein sequence ID" value="EXL68546.1"/>
    <property type="molecule type" value="Genomic_DNA"/>
</dbReference>